<dbReference type="GO" id="GO:0005829">
    <property type="term" value="C:cytosol"/>
    <property type="evidence" value="ECO:0007669"/>
    <property type="project" value="TreeGrafter"/>
</dbReference>
<comment type="similarity">
    <text evidence="7">Belongs to the OMP decarboxylase family. Type 1 subfamily.</text>
</comment>
<feature type="active site" description="Proton donor" evidence="7">
    <location>
        <position position="70"/>
    </location>
</feature>
<dbReference type="InterPro" id="IPR001754">
    <property type="entry name" value="OMPdeCOase_dom"/>
</dbReference>
<dbReference type="Pfam" id="PF00215">
    <property type="entry name" value="OMPdecase"/>
    <property type="match status" value="1"/>
</dbReference>
<sequence>MTGSHYLDLAREKLIVALDYWNIEDARKLVRDLGDEVSFYKVGLGLQLVGGNEFARELIAEGKRVFLDYKYYDIAETVQRAVAQAAELKITFLTVHGVASIMKAAVAGRGNSDMKVLGVTVLTSMDAEDIKEMGFECSVEDLVVARAKRALEVGVDGVIASALEVAELRKQTSNKLMIVSPGIRPSGGAKHDQKRVATPFEAMRAGADYLVLGRPIYAADNPKAAAQAIIQEMADALRPD</sequence>
<evidence type="ECO:0000256" key="6">
    <source>
        <dbReference type="ARBA" id="ARBA00049157"/>
    </source>
</evidence>
<dbReference type="InterPro" id="IPR013785">
    <property type="entry name" value="Aldolase_TIM"/>
</dbReference>
<protein>
    <recommendedName>
        <fullName evidence="7">Orotidine 5'-phosphate decarboxylase</fullName>
        <ecNumber evidence="7">4.1.1.23</ecNumber>
    </recommendedName>
    <alternativeName>
        <fullName evidence="7">OMP decarboxylase</fullName>
        <shortName evidence="7">OMPDCase</shortName>
        <shortName evidence="7">OMPdecase</shortName>
    </alternativeName>
</protein>
<keyword evidence="4 7" id="KW-0665">Pyrimidine biosynthesis</keyword>
<evidence type="ECO:0000256" key="10">
    <source>
        <dbReference type="RuleBase" id="RU000512"/>
    </source>
</evidence>
<dbReference type="Proteomes" id="UP000189940">
    <property type="component" value="Unassembled WGS sequence"/>
</dbReference>
<reference evidence="12 13" key="1">
    <citation type="submission" date="2017-02" db="EMBL/GenBank/DDBJ databases">
        <title>Genome sequence of the nitrite-oxidizing bacterium Nitrobacter vulgaris strain Ab1.</title>
        <authorList>
            <person name="Mellbye B.L."/>
            <person name="Davis E.W."/>
            <person name="Spieck E."/>
            <person name="Chang J.H."/>
            <person name="Bottomley P.J."/>
            <person name="Sayavedra-Soto L.A."/>
        </authorList>
    </citation>
    <scope>NUCLEOTIDE SEQUENCE [LARGE SCALE GENOMIC DNA]</scope>
    <source>
        <strain evidence="12 13">Ab1</strain>
    </source>
</reference>
<evidence type="ECO:0000256" key="8">
    <source>
        <dbReference type="PIRSR" id="PIRSR614732-1"/>
    </source>
</evidence>
<dbReference type="GO" id="GO:0004590">
    <property type="term" value="F:orotidine-5'-phosphate decarboxylase activity"/>
    <property type="evidence" value="ECO:0007669"/>
    <property type="project" value="UniProtKB-UniRule"/>
</dbReference>
<dbReference type="AlphaFoldDB" id="A0A1V4HZP8"/>
<feature type="domain" description="Orotidine 5'-phosphate decarboxylase" evidence="11">
    <location>
        <begin position="13"/>
        <end position="229"/>
    </location>
</feature>
<feature type="active site" description="For OMPdecase activity" evidence="8">
    <location>
        <position position="73"/>
    </location>
</feature>
<evidence type="ECO:0000256" key="5">
    <source>
        <dbReference type="ARBA" id="ARBA00023239"/>
    </source>
</evidence>
<dbReference type="EMBL" id="MWPQ01000039">
    <property type="protein sequence ID" value="OPH83060.1"/>
    <property type="molecule type" value="Genomic_DNA"/>
</dbReference>
<feature type="binding site" evidence="7 9">
    <location>
        <position position="19"/>
    </location>
    <ligand>
        <name>substrate</name>
    </ligand>
</feature>
<gene>
    <name evidence="7" type="primary">pyrF</name>
    <name evidence="12" type="ORF">B2M20_08705</name>
</gene>
<feature type="binding site" evidence="7 9">
    <location>
        <position position="123"/>
    </location>
    <ligand>
        <name>substrate</name>
    </ligand>
</feature>
<feature type="binding site" evidence="7 9">
    <location>
        <position position="193"/>
    </location>
    <ligand>
        <name>substrate</name>
    </ligand>
</feature>
<dbReference type="PANTHER" id="PTHR32119:SF2">
    <property type="entry name" value="OROTIDINE 5'-PHOSPHATE DECARBOXYLASE"/>
    <property type="match status" value="1"/>
</dbReference>
<organism evidence="12 13">
    <name type="scientific">Nitrobacter vulgaris</name>
    <dbReference type="NCBI Taxonomy" id="29421"/>
    <lineage>
        <taxon>Bacteria</taxon>
        <taxon>Pseudomonadati</taxon>
        <taxon>Pseudomonadota</taxon>
        <taxon>Alphaproteobacteria</taxon>
        <taxon>Hyphomicrobiales</taxon>
        <taxon>Nitrobacteraceae</taxon>
        <taxon>Nitrobacter</taxon>
    </lineage>
</organism>
<dbReference type="CDD" id="cd04725">
    <property type="entry name" value="OMP_decarboxylase_like"/>
    <property type="match status" value="1"/>
</dbReference>
<feature type="active site" description="For OMPdecase activity" evidence="8">
    <location>
        <position position="70"/>
    </location>
</feature>
<proteinExistence type="inferred from homology"/>
<evidence type="ECO:0000256" key="2">
    <source>
        <dbReference type="ARBA" id="ARBA00004861"/>
    </source>
</evidence>
<evidence type="ECO:0000256" key="1">
    <source>
        <dbReference type="ARBA" id="ARBA00002356"/>
    </source>
</evidence>
<evidence type="ECO:0000256" key="4">
    <source>
        <dbReference type="ARBA" id="ARBA00022975"/>
    </source>
</evidence>
<keyword evidence="13" id="KW-1185">Reference proteome</keyword>
<evidence type="ECO:0000313" key="12">
    <source>
        <dbReference type="EMBL" id="OPH83060.1"/>
    </source>
</evidence>
<dbReference type="SMART" id="SM00934">
    <property type="entry name" value="OMPdecase"/>
    <property type="match status" value="1"/>
</dbReference>
<feature type="binding site" evidence="7 9">
    <location>
        <position position="214"/>
    </location>
    <ligand>
        <name>substrate</name>
    </ligand>
</feature>
<dbReference type="NCBIfam" id="TIGR01740">
    <property type="entry name" value="pyrF"/>
    <property type="match status" value="1"/>
</dbReference>
<dbReference type="OrthoDB" id="9806203at2"/>
<feature type="binding site" evidence="7">
    <location>
        <begin position="68"/>
        <end position="77"/>
    </location>
    <ligand>
        <name>substrate</name>
    </ligand>
</feature>
<dbReference type="HAMAP" id="MF_01200_B">
    <property type="entry name" value="OMPdecase_type1_B"/>
    <property type="match status" value="1"/>
</dbReference>
<feature type="active site" description="For OMPdecase activity" evidence="8">
    <location>
        <position position="68"/>
    </location>
</feature>
<evidence type="ECO:0000256" key="9">
    <source>
        <dbReference type="PIRSR" id="PIRSR614732-2"/>
    </source>
</evidence>
<evidence type="ECO:0000256" key="7">
    <source>
        <dbReference type="HAMAP-Rule" id="MF_01200"/>
    </source>
</evidence>
<dbReference type="STRING" id="29421.B2M20_08705"/>
<feature type="binding site" evidence="7 9">
    <location>
        <position position="184"/>
    </location>
    <ligand>
        <name>substrate</name>
    </ligand>
</feature>
<dbReference type="EC" id="4.1.1.23" evidence="7"/>
<dbReference type="InterPro" id="IPR011060">
    <property type="entry name" value="RibuloseP-bd_barrel"/>
</dbReference>
<keyword evidence="5 7" id="KW-0456">Lyase</keyword>
<dbReference type="GO" id="GO:0044205">
    <property type="term" value="P:'de novo' UMP biosynthetic process"/>
    <property type="evidence" value="ECO:0007669"/>
    <property type="project" value="UniProtKB-UniRule"/>
</dbReference>
<dbReference type="InterPro" id="IPR014732">
    <property type="entry name" value="OMPdecase"/>
</dbReference>
<dbReference type="InterPro" id="IPR018089">
    <property type="entry name" value="OMPdecase_AS"/>
</dbReference>
<dbReference type="UniPathway" id="UPA00070">
    <property type="reaction ID" value="UER00120"/>
</dbReference>
<name>A0A1V4HZP8_NITVU</name>
<dbReference type="PANTHER" id="PTHR32119">
    <property type="entry name" value="OROTIDINE 5'-PHOSPHATE DECARBOXYLASE"/>
    <property type="match status" value="1"/>
</dbReference>
<comment type="function">
    <text evidence="1 7">Catalyzes the decarboxylation of orotidine 5'-monophosphate (OMP) to uridine 5'-monophosphate (UMP).</text>
</comment>
<dbReference type="InterPro" id="IPR047596">
    <property type="entry name" value="OMPdecase_bac"/>
</dbReference>
<comment type="catalytic activity">
    <reaction evidence="6 7 10">
        <text>orotidine 5'-phosphate + H(+) = UMP + CO2</text>
        <dbReference type="Rhea" id="RHEA:11596"/>
        <dbReference type="ChEBI" id="CHEBI:15378"/>
        <dbReference type="ChEBI" id="CHEBI:16526"/>
        <dbReference type="ChEBI" id="CHEBI:57538"/>
        <dbReference type="ChEBI" id="CHEBI:57865"/>
        <dbReference type="EC" id="4.1.1.23"/>
    </reaction>
</comment>
<evidence type="ECO:0000259" key="11">
    <source>
        <dbReference type="SMART" id="SM00934"/>
    </source>
</evidence>
<accession>A0A1V4HZP8</accession>
<evidence type="ECO:0000256" key="3">
    <source>
        <dbReference type="ARBA" id="ARBA00022793"/>
    </source>
</evidence>
<dbReference type="RefSeq" id="WP_079446659.1">
    <property type="nucleotide sequence ID" value="NZ_JAVDPZ010000001.1"/>
</dbReference>
<comment type="pathway">
    <text evidence="2 7 10">Pyrimidine metabolism; UMP biosynthesis via de novo pathway; UMP from orotate: step 2/2.</text>
</comment>
<feature type="binding site" evidence="7 9">
    <location>
        <position position="213"/>
    </location>
    <ligand>
        <name>substrate</name>
    </ligand>
</feature>
<keyword evidence="3 7" id="KW-0210">Decarboxylase</keyword>
<evidence type="ECO:0000313" key="13">
    <source>
        <dbReference type="Proteomes" id="UP000189940"/>
    </source>
</evidence>
<dbReference type="GO" id="GO:0006207">
    <property type="term" value="P:'de novo' pyrimidine nucleobase biosynthetic process"/>
    <property type="evidence" value="ECO:0007669"/>
    <property type="project" value="InterPro"/>
</dbReference>
<dbReference type="SUPFAM" id="SSF51366">
    <property type="entry name" value="Ribulose-phoshate binding barrel"/>
    <property type="match status" value="1"/>
</dbReference>
<dbReference type="NCBIfam" id="NF001273">
    <property type="entry name" value="PRK00230.1"/>
    <property type="match status" value="1"/>
</dbReference>
<feature type="binding site" evidence="7 9">
    <location>
        <position position="41"/>
    </location>
    <ligand>
        <name>substrate</name>
    </ligand>
</feature>
<dbReference type="Gene3D" id="3.20.20.70">
    <property type="entry name" value="Aldolase class I"/>
    <property type="match status" value="1"/>
</dbReference>
<comment type="subunit">
    <text evidence="7">Homodimer.</text>
</comment>
<comment type="caution">
    <text evidence="12">The sequence shown here is derived from an EMBL/GenBank/DDBJ whole genome shotgun (WGS) entry which is preliminary data.</text>
</comment>
<dbReference type="PROSITE" id="PS00156">
    <property type="entry name" value="OMPDECASE"/>
    <property type="match status" value="1"/>
</dbReference>